<evidence type="ECO:0000313" key="3">
    <source>
        <dbReference type="EMBL" id="GJT02814.1"/>
    </source>
</evidence>
<dbReference type="InterPro" id="IPR008974">
    <property type="entry name" value="TRAF-like"/>
</dbReference>
<protein>
    <submittedName>
        <fullName evidence="3">Zinc finger, CCHC-type containing protein</fullName>
    </submittedName>
</protein>
<dbReference type="PROSITE" id="PS50144">
    <property type="entry name" value="MATH"/>
    <property type="match status" value="1"/>
</dbReference>
<sequence length="258" mass="29497">MSKTINGFHLFTVKGLKEMDAGSYISSDTFTVGGYDWEILFYPYGQDLADDTRHFEVFLGLLNDCTDVEAFFEITLLDQSGDGEHFHYNSGIQLHSIEGMCLLDPPDLKTADPNIIDKYYESVNLKQEVACLVLSSMCPDLQRTLEKYNAYDMLSELKTMFEEQAKQELFETVKAFHVCKQEEGGKIKKDTKNTMERISLRMLPSLRSHRRLRENIRQRTLSATIARRWVIGSVTPPNSGMQQNSNNGVLRQSTTIKI</sequence>
<dbReference type="InterPro" id="IPR002083">
    <property type="entry name" value="MATH/TRAF_dom"/>
</dbReference>
<dbReference type="InterPro" id="IPR045005">
    <property type="entry name" value="BPM1-6"/>
</dbReference>
<reference evidence="3" key="2">
    <citation type="submission" date="2022-01" db="EMBL/GenBank/DDBJ databases">
        <authorList>
            <person name="Yamashiro T."/>
            <person name="Shiraishi A."/>
            <person name="Satake H."/>
            <person name="Nakayama K."/>
        </authorList>
    </citation>
    <scope>NUCLEOTIDE SEQUENCE</scope>
</reference>
<gene>
    <name evidence="3" type="ORF">Tco_0823983</name>
</gene>
<dbReference type="EMBL" id="BQNB010012377">
    <property type="protein sequence ID" value="GJT02814.1"/>
    <property type="molecule type" value="Genomic_DNA"/>
</dbReference>
<evidence type="ECO:0000256" key="1">
    <source>
        <dbReference type="SAM" id="MobiDB-lite"/>
    </source>
</evidence>
<dbReference type="Pfam" id="PF22486">
    <property type="entry name" value="MATH_2"/>
    <property type="match status" value="1"/>
</dbReference>
<comment type="caution">
    <text evidence="3">The sequence shown here is derived from an EMBL/GenBank/DDBJ whole genome shotgun (WGS) entry which is preliminary data.</text>
</comment>
<proteinExistence type="predicted"/>
<dbReference type="CDD" id="cd00121">
    <property type="entry name" value="MATH"/>
    <property type="match status" value="1"/>
</dbReference>
<dbReference type="PANTHER" id="PTHR26379">
    <property type="entry name" value="BTB/POZ AND MATH DOMAIN-CONTAINING PROTEIN 1"/>
    <property type="match status" value="1"/>
</dbReference>
<accession>A0ABQ5API0</accession>
<reference evidence="3" key="1">
    <citation type="journal article" date="2022" name="Int. J. Mol. Sci.">
        <title>Draft Genome of Tanacetum Coccineum: Genomic Comparison of Closely Related Tanacetum-Family Plants.</title>
        <authorList>
            <person name="Yamashiro T."/>
            <person name="Shiraishi A."/>
            <person name="Nakayama K."/>
            <person name="Satake H."/>
        </authorList>
    </citation>
    <scope>NUCLEOTIDE SEQUENCE</scope>
</reference>
<organism evidence="3 4">
    <name type="scientific">Tanacetum coccineum</name>
    <dbReference type="NCBI Taxonomy" id="301880"/>
    <lineage>
        <taxon>Eukaryota</taxon>
        <taxon>Viridiplantae</taxon>
        <taxon>Streptophyta</taxon>
        <taxon>Embryophyta</taxon>
        <taxon>Tracheophyta</taxon>
        <taxon>Spermatophyta</taxon>
        <taxon>Magnoliopsida</taxon>
        <taxon>eudicotyledons</taxon>
        <taxon>Gunneridae</taxon>
        <taxon>Pentapetalae</taxon>
        <taxon>asterids</taxon>
        <taxon>campanulids</taxon>
        <taxon>Asterales</taxon>
        <taxon>Asteraceae</taxon>
        <taxon>Asteroideae</taxon>
        <taxon>Anthemideae</taxon>
        <taxon>Anthemidinae</taxon>
        <taxon>Tanacetum</taxon>
    </lineage>
</organism>
<keyword evidence="4" id="KW-1185">Reference proteome</keyword>
<dbReference type="PANTHER" id="PTHR26379:SF187">
    <property type="entry name" value="OS07G0655300 PROTEIN"/>
    <property type="match status" value="1"/>
</dbReference>
<feature type="domain" description="MATH" evidence="2">
    <location>
        <begin position="6"/>
        <end position="120"/>
    </location>
</feature>
<dbReference type="Gene3D" id="2.60.210.10">
    <property type="entry name" value="Apoptosis, Tumor Necrosis Factor Receptor Associated Protein 2, Chain A"/>
    <property type="match status" value="1"/>
</dbReference>
<evidence type="ECO:0000259" key="2">
    <source>
        <dbReference type="PROSITE" id="PS50144"/>
    </source>
</evidence>
<evidence type="ECO:0000313" key="4">
    <source>
        <dbReference type="Proteomes" id="UP001151760"/>
    </source>
</evidence>
<name>A0ABQ5API0_9ASTR</name>
<feature type="region of interest" description="Disordered" evidence="1">
    <location>
        <begin position="236"/>
        <end position="258"/>
    </location>
</feature>
<dbReference type="Proteomes" id="UP001151760">
    <property type="component" value="Unassembled WGS sequence"/>
</dbReference>
<dbReference type="SUPFAM" id="SSF49599">
    <property type="entry name" value="TRAF domain-like"/>
    <property type="match status" value="1"/>
</dbReference>